<evidence type="ECO:0000256" key="9">
    <source>
        <dbReference type="RuleBase" id="RU000454"/>
    </source>
</evidence>
<organism evidence="13 14">
    <name type="scientific">Vigna mungo</name>
    <name type="common">Black gram</name>
    <name type="synonym">Phaseolus mungo</name>
    <dbReference type="NCBI Taxonomy" id="3915"/>
    <lineage>
        <taxon>Eukaryota</taxon>
        <taxon>Viridiplantae</taxon>
        <taxon>Streptophyta</taxon>
        <taxon>Embryophyta</taxon>
        <taxon>Tracheophyta</taxon>
        <taxon>Spermatophyta</taxon>
        <taxon>Magnoliopsida</taxon>
        <taxon>eudicotyledons</taxon>
        <taxon>Gunneridae</taxon>
        <taxon>Pentapetalae</taxon>
        <taxon>rosids</taxon>
        <taxon>fabids</taxon>
        <taxon>Fabales</taxon>
        <taxon>Fabaceae</taxon>
        <taxon>Papilionoideae</taxon>
        <taxon>50 kb inversion clade</taxon>
        <taxon>NPAAA clade</taxon>
        <taxon>indigoferoid/millettioid clade</taxon>
        <taxon>Phaseoleae</taxon>
        <taxon>Vigna</taxon>
    </lineage>
</organism>
<dbReference type="Pfam" id="PF03489">
    <property type="entry name" value="SapB_2"/>
    <property type="match status" value="1"/>
</dbReference>
<evidence type="ECO:0000313" key="14">
    <source>
        <dbReference type="Proteomes" id="UP001374535"/>
    </source>
</evidence>
<dbReference type="SUPFAM" id="SSF47862">
    <property type="entry name" value="Saposin"/>
    <property type="match status" value="1"/>
</dbReference>
<dbReference type="Gene3D" id="2.40.70.10">
    <property type="entry name" value="Acid Proteases"/>
    <property type="match status" value="3"/>
</dbReference>
<dbReference type="PRINTS" id="PR00792">
    <property type="entry name" value="PEPSIN"/>
</dbReference>
<dbReference type="AlphaFoldDB" id="A0AAQ3P0U7"/>
<feature type="active site" evidence="7">
    <location>
        <position position="285"/>
    </location>
</feature>
<dbReference type="FunFam" id="2.40.70.10:FF:000115">
    <property type="entry name" value="Lysosomal aspartic protease"/>
    <property type="match status" value="1"/>
</dbReference>
<reference evidence="13 14" key="1">
    <citation type="journal article" date="2023" name="Life. Sci Alliance">
        <title>Evolutionary insights into 3D genome organization and epigenetic landscape of Vigna mungo.</title>
        <authorList>
            <person name="Junaid A."/>
            <person name="Singh B."/>
            <person name="Bhatia S."/>
        </authorList>
    </citation>
    <scope>NUCLEOTIDE SEQUENCE [LARGE SCALE GENOMIC DNA]</scope>
    <source>
        <strain evidence="13">Urdbean</strain>
    </source>
</reference>
<dbReference type="PROSITE" id="PS51767">
    <property type="entry name" value="PEPTIDASE_A1"/>
    <property type="match status" value="1"/>
</dbReference>
<dbReference type="GO" id="GO:0004190">
    <property type="term" value="F:aspartic-type endopeptidase activity"/>
    <property type="evidence" value="ECO:0007669"/>
    <property type="project" value="UniProtKB-KW"/>
</dbReference>
<protein>
    <submittedName>
        <fullName evidence="13">Uncharacterized protein</fullName>
    </submittedName>
</protein>
<dbReference type="InterPro" id="IPR008138">
    <property type="entry name" value="SapB_2"/>
</dbReference>
<dbReference type="InterPro" id="IPR001969">
    <property type="entry name" value="Aspartic_peptidase_AS"/>
</dbReference>
<dbReference type="InterPro" id="IPR021109">
    <property type="entry name" value="Peptidase_aspartic_dom_sf"/>
</dbReference>
<comment type="similarity">
    <text evidence="1 9">Belongs to the peptidase A1 family.</text>
</comment>
<dbReference type="PANTHER" id="PTHR47966">
    <property type="entry name" value="BETA-SITE APP-CLEAVING ENZYME, ISOFORM A-RELATED"/>
    <property type="match status" value="1"/>
</dbReference>
<dbReference type="InterPro" id="IPR001461">
    <property type="entry name" value="Aspartic_peptidase_A1"/>
</dbReference>
<keyword evidence="10" id="KW-0732">Signal</keyword>
<dbReference type="PANTHER" id="PTHR47966:SF20">
    <property type="entry name" value="ASPARTIC PROTEINASE-LIKE"/>
    <property type="match status" value="1"/>
</dbReference>
<evidence type="ECO:0000259" key="12">
    <source>
        <dbReference type="PROSITE" id="PS51767"/>
    </source>
</evidence>
<keyword evidence="14" id="KW-1185">Reference proteome</keyword>
<keyword evidence="2 9" id="KW-0645">Protease</keyword>
<evidence type="ECO:0000256" key="7">
    <source>
        <dbReference type="PIRSR" id="PIRSR601461-1"/>
    </source>
</evidence>
<keyword evidence="5" id="KW-0865">Zymogen</keyword>
<keyword evidence="4 9" id="KW-0378">Hydrolase</keyword>
<gene>
    <name evidence="13" type="ORF">V8G54_006971</name>
</gene>
<evidence type="ECO:0000256" key="6">
    <source>
        <dbReference type="ARBA" id="ARBA00023157"/>
    </source>
</evidence>
<evidence type="ECO:0000256" key="2">
    <source>
        <dbReference type="ARBA" id="ARBA00022670"/>
    </source>
</evidence>
<feature type="domain" description="Peptidase A1" evidence="12">
    <location>
        <begin position="80"/>
        <end position="535"/>
    </location>
</feature>
<evidence type="ECO:0000256" key="5">
    <source>
        <dbReference type="ARBA" id="ARBA00023145"/>
    </source>
</evidence>
<evidence type="ECO:0000256" key="8">
    <source>
        <dbReference type="PIRSR" id="PIRSR601461-2"/>
    </source>
</evidence>
<sequence>MGLKCLLVVMCVWAWLGSLTSATSDDGLMRVGLKRRNLDLQSLKDARIKEFVRPTDLGGDQKNCCDEDIIYLKNYVDAQYFGEISIGSPPQYFNVVFDTGSSNLWIPSSKCIFSIACYFHSKYRSKISSTYTEIGTPCSIPYGQGSIYGFFSQDNVQVGDVIIKDQEFAEITREGSFALSALPFDGILGLGFLDAAIGKVTPVWYNMIEQGQICHQIFSLWLNQDPTEEMGGEIVFGGIDYRHFRGEHTYVPLSQKGYWQIDVGDVLVTSNSTGLCEGGCAAIIDSGTSLIAGPTSVVTQINHAIGAEGYVSFECKSILHNYGDSIWASLIAGLNPELVCSDIGLCSNNGFNTMDDVIETVVHNESWNGSPIRESPFCSFCNMIVLWIQVQIKQSNVKEKVFKYVDEVGVYKLTVVRYASHHISLQLITHRLFLCQFPSLKLCEKLPNPPGHSFINCNSISSMPHITFTIGNKSFPLSPEQYVLQFEEGCSTVCYGGFVAIDVPPPQGPLWVLGNIFLGAYHTVFDYGNLRIGFAEAA</sequence>
<feature type="disulfide bond" evidence="8">
    <location>
        <begin position="276"/>
        <end position="280"/>
    </location>
</feature>
<keyword evidence="3 9" id="KW-0064">Aspartyl protease</keyword>
<dbReference type="GO" id="GO:0006508">
    <property type="term" value="P:proteolysis"/>
    <property type="evidence" value="ECO:0007669"/>
    <property type="project" value="UniProtKB-KW"/>
</dbReference>
<dbReference type="PROSITE" id="PS50015">
    <property type="entry name" value="SAP_B"/>
    <property type="match status" value="1"/>
</dbReference>
<feature type="chain" id="PRO_5042909580" evidence="10">
    <location>
        <begin position="23"/>
        <end position="538"/>
    </location>
</feature>
<feature type="active site" evidence="7">
    <location>
        <position position="98"/>
    </location>
</feature>
<dbReference type="SUPFAM" id="SSF50630">
    <property type="entry name" value="Acid proteases"/>
    <property type="match status" value="1"/>
</dbReference>
<evidence type="ECO:0000259" key="11">
    <source>
        <dbReference type="PROSITE" id="PS50015"/>
    </source>
</evidence>
<feature type="disulfide bond" evidence="8">
    <location>
        <begin position="111"/>
        <end position="117"/>
    </location>
</feature>
<dbReference type="Pfam" id="PF00026">
    <property type="entry name" value="Asp"/>
    <property type="match status" value="1"/>
</dbReference>
<dbReference type="Proteomes" id="UP001374535">
    <property type="component" value="Chromosome 2"/>
</dbReference>
<proteinExistence type="inferred from homology"/>
<dbReference type="EMBL" id="CP144699">
    <property type="protein sequence ID" value="WVZ19649.1"/>
    <property type="molecule type" value="Genomic_DNA"/>
</dbReference>
<feature type="signal peptide" evidence="10">
    <location>
        <begin position="1"/>
        <end position="22"/>
    </location>
</feature>
<evidence type="ECO:0000256" key="10">
    <source>
        <dbReference type="SAM" id="SignalP"/>
    </source>
</evidence>
<keyword evidence="6 8" id="KW-1015">Disulfide bond</keyword>
<evidence type="ECO:0000256" key="1">
    <source>
        <dbReference type="ARBA" id="ARBA00007447"/>
    </source>
</evidence>
<evidence type="ECO:0000256" key="4">
    <source>
        <dbReference type="ARBA" id="ARBA00022801"/>
    </source>
</evidence>
<feature type="domain" description="Saposin B-type" evidence="11">
    <location>
        <begin position="310"/>
        <end position="350"/>
    </location>
</feature>
<evidence type="ECO:0000256" key="3">
    <source>
        <dbReference type="ARBA" id="ARBA00022750"/>
    </source>
</evidence>
<dbReference type="InterPro" id="IPR011001">
    <property type="entry name" value="Saposin-like"/>
</dbReference>
<evidence type="ECO:0000313" key="13">
    <source>
        <dbReference type="EMBL" id="WVZ19649.1"/>
    </source>
</evidence>
<name>A0AAQ3P0U7_VIGMU</name>
<dbReference type="Gene3D" id="1.10.225.10">
    <property type="entry name" value="Saposin-like"/>
    <property type="match status" value="1"/>
</dbReference>
<dbReference type="InterPro" id="IPR008139">
    <property type="entry name" value="SaposinB_dom"/>
</dbReference>
<dbReference type="InterPro" id="IPR033121">
    <property type="entry name" value="PEPTIDASE_A1"/>
</dbReference>
<dbReference type="PROSITE" id="PS00141">
    <property type="entry name" value="ASP_PROTEASE"/>
    <property type="match status" value="2"/>
</dbReference>
<accession>A0AAQ3P0U7</accession>